<dbReference type="RefSeq" id="WP_086471139.1">
    <property type="nucleotide sequence ID" value="NZ_FXWK01000002.1"/>
</dbReference>
<organism evidence="9 10">
    <name type="scientific">Devosia lucknowensis</name>
    <dbReference type="NCBI Taxonomy" id="1096929"/>
    <lineage>
        <taxon>Bacteria</taxon>
        <taxon>Pseudomonadati</taxon>
        <taxon>Pseudomonadota</taxon>
        <taxon>Alphaproteobacteria</taxon>
        <taxon>Hyphomicrobiales</taxon>
        <taxon>Devosiaceae</taxon>
        <taxon>Devosia</taxon>
    </lineage>
</organism>
<evidence type="ECO:0000256" key="4">
    <source>
        <dbReference type="ARBA" id="ARBA00022692"/>
    </source>
</evidence>
<sequence>MIVFAIRRAVLGVLVLVAVALMVFVTVRLIPGDIVNQQLAEAGAVTPELLAEKRAAMGLDKPMHEQFLVWAGGMVRGDLGLSLWTGRPVAAQVGTALLPTLQLSIIAIAMGALVGIGAGVLAALWRGTAGDMVLRMMSTVFLAIPQLWLGLLTLTGLALIGYYIPLPYRSFATDPWANFQQVIFPALALSLGVAAALSRLTRSAMLEVTGADFIRAARARGVSSSGLYLGHALKNALIPVITLLGTQFGNLLSGTVIIERIFNVPGLGNLLFEAVANRDYTVIQAAVLTYGLITIVVNLLVDLSYGLVDPRIREARS</sequence>
<keyword evidence="3" id="KW-1003">Cell membrane</keyword>
<dbReference type="Pfam" id="PF19300">
    <property type="entry name" value="BPD_transp_1_N"/>
    <property type="match status" value="1"/>
</dbReference>
<feature type="domain" description="ABC transmembrane type-1" evidence="8">
    <location>
        <begin position="97"/>
        <end position="301"/>
    </location>
</feature>
<dbReference type="EMBL" id="FXWK01000002">
    <property type="protein sequence ID" value="SMQ85475.1"/>
    <property type="molecule type" value="Genomic_DNA"/>
</dbReference>
<protein>
    <submittedName>
        <fullName evidence="9">Peptide/nickel transport system permease protein</fullName>
    </submittedName>
</protein>
<dbReference type="Proteomes" id="UP000194474">
    <property type="component" value="Unassembled WGS sequence"/>
</dbReference>
<comment type="subcellular location">
    <subcellularLocation>
        <location evidence="1 7">Cell membrane</location>
        <topology evidence="1 7">Multi-pass membrane protein</topology>
    </subcellularLocation>
</comment>
<evidence type="ECO:0000256" key="7">
    <source>
        <dbReference type="RuleBase" id="RU363032"/>
    </source>
</evidence>
<dbReference type="PANTHER" id="PTHR43163:SF6">
    <property type="entry name" value="DIPEPTIDE TRANSPORT SYSTEM PERMEASE PROTEIN DPPB-RELATED"/>
    <property type="match status" value="1"/>
</dbReference>
<keyword evidence="6 7" id="KW-0472">Membrane</keyword>
<dbReference type="AlphaFoldDB" id="A0A1Y6G5R5"/>
<keyword evidence="10" id="KW-1185">Reference proteome</keyword>
<evidence type="ECO:0000256" key="1">
    <source>
        <dbReference type="ARBA" id="ARBA00004651"/>
    </source>
</evidence>
<dbReference type="Gene3D" id="1.10.3720.10">
    <property type="entry name" value="MetI-like"/>
    <property type="match status" value="1"/>
</dbReference>
<evidence type="ECO:0000259" key="8">
    <source>
        <dbReference type="PROSITE" id="PS50928"/>
    </source>
</evidence>
<feature type="transmembrane region" description="Helical" evidence="7">
    <location>
        <begin position="176"/>
        <end position="197"/>
    </location>
</feature>
<evidence type="ECO:0000256" key="2">
    <source>
        <dbReference type="ARBA" id="ARBA00022448"/>
    </source>
</evidence>
<keyword evidence="5 7" id="KW-1133">Transmembrane helix</keyword>
<feature type="transmembrane region" description="Helical" evidence="7">
    <location>
        <begin position="9"/>
        <end position="30"/>
    </location>
</feature>
<comment type="similarity">
    <text evidence="7">Belongs to the binding-protein-dependent transport system permease family.</text>
</comment>
<dbReference type="GO" id="GO:0055085">
    <property type="term" value="P:transmembrane transport"/>
    <property type="evidence" value="ECO:0007669"/>
    <property type="project" value="InterPro"/>
</dbReference>
<evidence type="ECO:0000256" key="3">
    <source>
        <dbReference type="ARBA" id="ARBA00022475"/>
    </source>
</evidence>
<dbReference type="InterPro" id="IPR035906">
    <property type="entry name" value="MetI-like_sf"/>
</dbReference>
<feature type="transmembrane region" description="Helical" evidence="7">
    <location>
        <begin position="236"/>
        <end position="262"/>
    </location>
</feature>
<dbReference type="CDD" id="cd06261">
    <property type="entry name" value="TM_PBP2"/>
    <property type="match status" value="1"/>
</dbReference>
<name>A0A1Y6G5R5_9HYPH</name>
<evidence type="ECO:0000256" key="6">
    <source>
        <dbReference type="ARBA" id="ARBA00023136"/>
    </source>
</evidence>
<accession>A0A1Y6G5R5</accession>
<dbReference type="InterPro" id="IPR045621">
    <property type="entry name" value="BPD_transp_1_N"/>
</dbReference>
<evidence type="ECO:0000313" key="9">
    <source>
        <dbReference type="EMBL" id="SMQ85475.1"/>
    </source>
</evidence>
<feature type="transmembrane region" description="Helical" evidence="7">
    <location>
        <begin position="137"/>
        <end position="164"/>
    </location>
</feature>
<reference evidence="10" key="1">
    <citation type="submission" date="2017-04" db="EMBL/GenBank/DDBJ databases">
        <authorList>
            <person name="Varghese N."/>
            <person name="Submissions S."/>
        </authorList>
    </citation>
    <scope>NUCLEOTIDE SEQUENCE [LARGE SCALE GENOMIC DNA]</scope>
</reference>
<dbReference type="GO" id="GO:0005886">
    <property type="term" value="C:plasma membrane"/>
    <property type="evidence" value="ECO:0007669"/>
    <property type="project" value="UniProtKB-SubCell"/>
</dbReference>
<dbReference type="PANTHER" id="PTHR43163">
    <property type="entry name" value="DIPEPTIDE TRANSPORT SYSTEM PERMEASE PROTEIN DPPB-RELATED"/>
    <property type="match status" value="1"/>
</dbReference>
<dbReference type="SUPFAM" id="SSF161098">
    <property type="entry name" value="MetI-like"/>
    <property type="match status" value="1"/>
</dbReference>
<keyword evidence="2 7" id="KW-0813">Transport</keyword>
<keyword evidence="4 7" id="KW-0812">Transmembrane</keyword>
<feature type="transmembrane region" description="Helical" evidence="7">
    <location>
        <begin position="103"/>
        <end position="125"/>
    </location>
</feature>
<dbReference type="OrthoDB" id="9805855at2"/>
<feature type="transmembrane region" description="Helical" evidence="7">
    <location>
        <begin position="282"/>
        <end position="308"/>
    </location>
</feature>
<gene>
    <name evidence="9" type="ORF">SAMN06295905_2752</name>
</gene>
<evidence type="ECO:0000256" key="5">
    <source>
        <dbReference type="ARBA" id="ARBA00022989"/>
    </source>
</evidence>
<evidence type="ECO:0000313" key="10">
    <source>
        <dbReference type="Proteomes" id="UP000194474"/>
    </source>
</evidence>
<dbReference type="PROSITE" id="PS50928">
    <property type="entry name" value="ABC_TM1"/>
    <property type="match status" value="1"/>
</dbReference>
<proteinExistence type="inferred from homology"/>
<dbReference type="InterPro" id="IPR000515">
    <property type="entry name" value="MetI-like"/>
</dbReference>
<dbReference type="Pfam" id="PF00528">
    <property type="entry name" value="BPD_transp_1"/>
    <property type="match status" value="1"/>
</dbReference>